<evidence type="ECO:0000313" key="7">
    <source>
        <dbReference type="Proteomes" id="UP001344658"/>
    </source>
</evidence>
<accession>A0ABU7PMR6</accession>
<evidence type="ECO:0000256" key="2">
    <source>
        <dbReference type="ARBA" id="ARBA00023125"/>
    </source>
</evidence>
<keyword evidence="7" id="KW-1185">Reference proteome</keyword>
<evidence type="ECO:0000256" key="1">
    <source>
        <dbReference type="ARBA" id="ARBA00023015"/>
    </source>
</evidence>
<dbReference type="Gene3D" id="3.40.50.2300">
    <property type="match status" value="2"/>
</dbReference>
<dbReference type="Proteomes" id="UP001344658">
    <property type="component" value="Unassembled WGS sequence"/>
</dbReference>
<organism evidence="6 7">
    <name type="scientific">Actinacidiphila polyblastidii</name>
    <dbReference type="NCBI Taxonomy" id="3110430"/>
    <lineage>
        <taxon>Bacteria</taxon>
        <taxon>Bacillati</taxon>
        <taxon>Actinomycetota</taxon>
        <taxon>Actinomycetes</taxon>
        <taxon>Kitasatosporales</taxon>
        <taxon>Streptomycetaceae</taxon>
        <taxon>Actinacidiphila</taxon>
    </lineage>
</organism>
<evidence type="ECO:0000256" key="4">
    <source>
        <dbReference type="SAM" id="MobiDB-lite"/>
    </source>
</evidence>
<dbReference type="EMBL" id="JAZEWV010000044">
    <property type="protein sequence ID" value="MEE4546352.1"/>
    <property type="molecule type" value="Genomic_DNA"/>
</dbReference>
<dbReference type="InterPro" id="IPR001761">
    <property type="entry name" value="Peripla_BP/Lac1_sug-bd_dom"/>
</dbReference>
<reference evidence="6 7" key="1">
    <citation type="submission" date="2023-12" db="EMBL/GenBank/DDBJ databases">
        <title>Streptomyces sp. V4-01.</title>
        <authorList>
            <person name="Somphong A."/>
            <person name="Phongsopitanun W."/>
        </authorList>
    </citation>
    <scope>NUCLEOTIDE SEQUENCE [LARGE SCALE GENOMIC DNA]</scope>
    <source>
        <strain evidence="6 7">V4-01</strain>
    </source>
</reference>
<evidence type="ECO:0000259" key="5">
    <source>
        <dbReference type="Pfam" id="PF00532"/>
    </source>
</evidence>
<keyword evidence="2" id="KW-0238">DNA-binding</keyword>
<sequence>MRAQGFPFVVIDPRTTLPPDIASFSAAHLIAARGVTQHLVAPGHRRIGAIGGPQDWPTSQARVAGHAAAPVEVGVPHCPELPRSIDPNADWGYDTAHEPLDLPQRPTAPVAFHDRAAVGALRAAYERGCAYRGTRRSPASTTPIPAGPPFRG</sequence>
<keyword evidence="3" id="KW-0804">Transcription</keyword>
<evidence type="ECO:0000313" key="6">
    <source>
        <dbReference type="EMBL" id="MEE4546352.1"/>
    </source>
</evidence>
<gene>
    <name evidence="6" type="ORF">V2S66_30870</name>
</gene>
<feature type="region of interest" description="Disordered" evidence="4">
    <location>
        <begin position="132"/>
        <end position="152"/>
    </location>
</feature>
<dbReference type="Pfam" id="PF00532">
    <property type="entry name" value="Peripla_BP_1"/>
    <property type="match status" value="1"/>
</dbReference>
<protein>
    <submittedName>
        <fullName evidence="6">Substrate-binding domain-containing protein</fullName>
    </submittedName>
</protein>
<dbReference type="PANTHER" id="PTHR30146">
    <property type="entry name" value="LACI-RELATED TRANSCRIPTIONAL REPRESSOR"/>
    <property type="match status" value="1"/>
</dbReference>
<dbReference type="SUPFAM" id="SSF53822">
    <property type="entry name" value="Periplasmic binding protein-like I"/>
    <property type="match status" value="1"/>
</dbReference>
<evidence type="ECO:0000256" key="3">
    <source>
        <dbReference type="ARBA" id="ARBA00023163"/>
    </source>
</evidence>
<feature type="domain" description="Periplasmic binding protein/LacI sugar binding" evidence="5">
    <location>
        <begin position="4"/>
        <end position="128"/>
    </location>
</feature>
<dbReference type="InterPro" id="IPR028082">
    <property type="entry name" value="Peripla_BP_I"/>
</dbReference>
<comment type="caution">
    <text evidence="6">The sequence shown here is derived from an EMBL/GenBank/DDBJ whole genome shotgun (WGS) entry which is preliminary data.</text>
</comment>
<dbReference type="PANTHER" id="PTHR30146:SF109">
    <property type="entry name" value="HTH-TYPE TRANSCRIPTIONAL REGULATOR GALS"/>
    <property type="match status" value="1"/>
</dbReference>
<name>A0ABU7PMR6_9ACTN</name>
<keyword evidence="1" id="KW-0805">Transcription regulation</keyword>
<proteinExistence type="predicted"/>